<dbReference type="PANTHER" id="PTHR47811">
    <property type="entry name" value="TRNA PSEUDOURIDINE SYNTHASE D"/>
    <property type="match status" value="1"/>
</dbReference>
<evidence type="ECO:0000256" key="4">
    <source>
        <dbReference type="HAMAP-Rule" id="MF_01082"/>
    </source>
</evidence>
<dbReference type="Gene3D" id="3.30.2350.20">
    <property type="entry name" value="TruD, catalytic domain"/>
    <property type="match status" value="1"/>
</dbReference>
<evidence type="ECO:0000256" key="2">
    <source>
        <dbReference type="ARBA" id="ARBA00022694"/>
    </source>
</evidence>
<dbReference type="STRING" id="105559.Nwat_2251"/>
<reference evidence="6 7" key="1">
    <citation type="submission" date="2010-06" db="EMBL/GenBank/DDBJ databases">
        <title>Complete sequence of chromosome of Nitrosococcus watsoni C-113.</title>
        <authorList>
            <consortium name="US DOE Joint Genome Institute"/>
            <person name="Lucas S."/>
            <person name="Copeland A."/>
            <person name="Lapidus A."/>
            <person name="Cheng J.-F."/>
            <person name="Bruce D."/>
            <person name="Goodwin L."/>
            <person name="Pitluck S."/>
            <person name="Malfatti S.A."/>
            <person name="Chain P.S.G."/>
            <person name="Land M."/>
            <person name="Hauser L."/>
            <person name="Kyrpides N."/>
            <person name="Ivanova N."/>
            <person name="Cambell M.A."/>
            <person name="Heidelberg J.F."/>
            <person name="Klotz M.G."/>
            <person name="Woyke T."/>
        </authorList>
    </citation>
    <scope>NUCLEOTIDE SEQUENCE [LARGE SCALE GENOMIC DNA]</scope>
    <source>
        <strain evidence="6 7">C-113</strain>
    </source>
</reference>
<dbReference type="Gene3D" id="3.30.2340.10">
    <property type="entry name" value="TruD, insertion domain"/>
    <property type="match status" value="1"/>
</dbReference>
<sequence>MEADEAGQQVLAYGGDPPLATALLRCRPEDFQVVEELPFALSGEGEHVWLLLCKRNTNTVWLARQLARMAGVRPVDVGYAGLKDRHALTTQWFSVNLSGKKEPAWATALESVAVQVLKVIRHSRKLQRGALRGNRFLLTLRRFQGNREVVCDRLAQIKATGIPNYFGPQRFGRGGQNLAQAQRWFSGGKPPRERYLRGLLLSAARAFLFNRVLSERVQAANWQQPLPGEALILDGSHGFFVAESIDEALQARVRRFDCHPSGPLWGRGESLTKRMSRALEEEVLADYALWREGLEQAGLKQERRSLRLMVADLEWSFPATDSLQLHFRLPAGAYATTVLREVVRTQEAVGQSFLLDE</sequence>
<dbReference type="PANTHER" id="PTHR47811:SF1">
    <property type="entry name" value="TRNA PSEUDOURIDINE SYNTHASE D"/>
    <property type="match status" value="1"/>
</dbReference>
<evidence type="ECO:0000256" key="3">
    <source>
        <dbReference type="ARBA" id="ARBA00023235"/>
    </source>
</evidence>
<feature type="active site" description="Nucleophile" evidence="4">
    <location>
        <position position="84"/>
    </location>
</feature>
<dbReference type="eggNOG" id="COG0585">
    <property type="taxonomic scope" value="Bacteria"/>
</dbReference>
<dbReference type="InterPro" id="IPR011760">
    <property type="entry name" value="PsdUridine_synth_TruD_insert"/>
</dbReference>
<evidence type="ECO:0000313" key="6">
    <source>
        <dbReference type="EMBL" id="ADJ29080.1"/>
    </source>
</evidence>
<dbReference type="HAMAP" id="MF_01082">
    <property type="entry name" value="TruD"/>
    <property type="match status" value="1"/>
</dbReference>
<dbReference type="EMBL" id="CP002086">
    <property type="protein sequence ID" value="ADJ29080.1"/>
    <property type="molecule type" value="Genomic_DNA"/>
</dbReference>
<evidence type="ECO:0000256" key="1">
    <source>
        <dbReference type="ARBA" id="ARBA00007953"/>
    </source>
</evidence>
<dbReference type="EC" id="5.4.99.27" evidence="4"/>
<dbReference type="SUPFAM" id="SSF55120">
    <property type="entry name" value="Pseudouridine synthase"/>
    <property type="match status" value="1"/>
</dbReference>
<evidence type="ECO:0000313" key="7">
    <source>
        <dbReference type="Proteomes" id="UP000000393"/>
    </source>
</evidence>
<dbReference type="GO" id="GO:0003723">
    <property type="term" value="F:RNA binding"/>
    <property type="evidence" value="ECO:0007669"/>
    <property type="project" value="InterPro"/>
</dbReference>
<evidence type="ECO:0000259" key="5">
    <source>
        <dbReference type="PROSITE" id="PS50984"/>
    </source>
</evidence>
<dbReference type="NCBIfam" id="NF002153">
    <property type="entry name" value="PRK00984.1-2"/>
    <property type="match status" value="1"/>
</dbReference>
<comment type="catalytic activity">
    <reaction evidence="4">
        <text>uridine(13) in tRNA = pseudouridine(13) in tRNA</text>
        <dbReference type="Rhea" id="RHEA:42540"/>
        <dbReference type="Rhea" id="RHEA-COMP:10105"/>
        <dbReference type="Rhea" id="RHEA-COMP:10106"/>
        <dbReference type="ChEBI" id="CHEBI:65314"/>
        <dbReference type="ChEBI" id="CHEBI:65315"/>
        <dbReference type="EC" id="5.4.99.27"/>
    </reaction>
</comment>
<keyword evidence="7" id="KW-1185">Reference proteome</keyword>
<dbReference type="InterPro" id="IPR001656">
    <property type="entry name" value="PsdUridine_synth_TruD"/>
</dbReference>
<accession>D8K8G0</accession>
<keyword evidence="2 4" id="KW-0819">tRNA processing</keyword>
<dbReference type="OrthoDB" id="1550679at2"/>
<dbReference type="CDD" id="cd02575">
    <property type="entry name" value="PseudoU_synth_EcTruD"/>
    <property type="match status" value="1"/>
</dbReference>
<dbReference type="PROSITE" id="PS01268">
    <property type="entry name" value="UPF0024"/>
    <property type="match status" value="1"/>
</dbReference>
<dbReference type="HOGENOM" id="CLU_005281_4_0_6"/>
<comment type="function">
    <text evidence="4">Responsible for synthesis of pseudouridine from uracil-13 in transfer RNAs.</text>
</comment>
<dbReference type="KEGG" id="nwa:Nwat_2251"/>
<organism evidence="6 7">
    <name type="scientific">Nitrosococcus watsoni (strain C-113)</name>
    <dbReference type="NCBI Taxonomy" id="105559"/>
    <lineage>
        <taxon>Bacteria</taxon>
        <taxon>Pseudomonadati</taxon>
        <taxon>Pseudomonadota</taxon>
        <taxon>Gammaproteobacteria</taxon>
        <taxon>Chromatiales</taxon>
        <taxon>Chromatiaceae</taxon>
        <taxon>Nitrosococcus</taxon>
    </lineage>
</organism>
<dbReference type="InterPro" id="IPR042214">
    <property type="entry name" value="TruD_catalytic"/>
</dbReference>
<dbReference type="Proteomes" id="UP000000393">
    <property type="component" value="Chromosome"/>
</dbReference>
<gene>
    <name evidence="4" type="primary">truD</name>
    <name evidence="6" type="ordered locus">Nwat_2251</name>
</gene>
<dbReference type="InterPro" id="IPR020119">
    <property type="entry name" value="PsdUridine_synth_TruD_CS"/>
</dbReference>
<dbReference type="AlphaFoldDB" id="D8K8G0"/>
<comment type="similarity">
    <text evidence="1 4">Belongs to the pseudouridine synthase TruD family.</text>
</comment>
<dbReference type="InterPro" id="IPR050170">
    <property type="entry name" value="TruD_pseudoU_synthase"/>
</dbReference>
<name>D8K8G0_NITWC</name>
<feature type="domain" description="TRUD" evidence="5">
    <location>
        <begin position="161"/>
        <end position="312"/>
    </location>
</feature>
<dbReference type="RefSeq" id="WP_013221153.1">
    <property type="nucleotide sequence ID" value="NC_014315.1"/>
</dbReference>
<keyword evidence="3 4" id="KW-0413">Isomerase</keyword>
<protein>
    <recommendedName>
        <fullName evidence="4">tRNA pseudouridine synthase D</fullName>
        <ecNumber evidence="4">5.4.99.27</ecNumber>
    </recommendedName>
    <alternativeName>
        <fullName evidence="4">tRNA pseudouridine(13) synthase</fullName>
    </alternativeName>
    <alternativeName>
        <fullName evidence="4">tRNA pseudouridylate synthase D</fullName>
    </alternativeName>
    <alternativeName>
        <fullName evidence="4">tRNA-uridine isomerase D</fullName>
    </alternativeName>
</protein>
<proteinExistence type="inferred from homology"/>
<dbReference type="PROSITE" id="PS50984">
    <property type="entry name" value="TRUD"/>
    <property type="match status" value="1"/>
</dbReference>
<dbReference type="GO" id="GO:0005829">
    <property type="term" value="C:cytosol"/>
    <property type="evidence" value="ECO:0007669"/>
    <property type="project" value="TreeGrafter"/>
</dbReference>
<dbReference type="GO" id="GO:0160150">
    <property type="term" value="F:tRNA pseudouridine(13) synthase activity"/>
    <property type="evidence" value="ECO:0007669"/>
    <property type="project" value="UniProtKB-EC"/>
</dbReference>
<dbReference type="Pfam" id="PF01142">
    <property type="entry name" value="TruD"/>
    <property type="match status" value="2"/>
</dbReference>
<dbReference type="InterPro" id="IPR043165">
    <property type="entry name" value="TruD_insert_sf"/>
</dbReference>
<dbReference type="InterPro" id="IPR020103">
    <property type="entry name" value="PsdUridine_synth_cat_dom_sf"/>
</dbReference>
<dbReference type="GO" id="GO:0031119">
    <property type="term" value="P:tRNA pseudouridine synthesis"/>
    <property type="evidence" value="ECO:0007669"/>
    <property type="project" value="UniProtKB-UniRule"/>
</dbReference>